<feature type="region of interest" description="Disordered" evidence="5">
    <location>
        <begin position="342"/>
        <end position="378"/>
    </location>
</feature>
<dbReference type="InterPro" id="IPR013087">
    <property type="entry name" value="Znf_C2H2_type"/>
</dbReference>
<evidence type="ECO:0000256" key="5">
    <source>
        <dbReference type="SAM" id="MobiDB-lite"/>
    </source>
</evidence>
<protein>
    <recommendedName>
        <fullName evidence="6">BED-type domain-containing protein</fullName>
    </recommendedName>
</protein>
<dbReference type="AlphaFoldDB" id="A0A9N8L644"/>
<evidence type="ECO:0000256" key="1">
    <source>
        <dbReference type="ARBA" id="ARBA00022723"/>
    </source>
</evidence>
<feature type="domain" description="BED-type" evidence="6">
    <location>
        <begin position="210"/>
        <end position="262"/>
    </location>
</feature>
<evidence type="ECO:0000313" key="7">
    <source>
        <dbReference type="EMBL" id="CAD0206508.1"/>
    </source>
</evidence>
<feature type="compositionally biased region" description="Polar residues" evidence="5">
    <location>
        <begin position="349"/>
        <end position="367"/>
    </location>
</feature>
<organism evidence="7 8">
    <name type="scientific">Chrysodeixis includens</name>
    <name type="common">Soybean looper</name>
    <name type="synonym">Pseudoplusia includens</name>
    <dbReference type="NCBI Taxonomy" id="689277"/>
    <lineage>
        <taxon>Eukaryota</taxon>
        <taxon>Metazoa</taxon>
        <taxon>Ecdysozoa</taxon>
        <taxon>Arthropoda</taxon>
        <taxon>Hexapoda</taxon>
        <taxon>Insecta</taxon>
        <taxon>Pterygota</taxon>
        <taxon>Neoptera</taxon>
        <taxon>Endopterygota</taxon>
        <taxon>Lepidoptera</taxon>
        <taxon>Glossata</taxon>
        <taxon>Ditrysia</taxon>
        <taxon>Noctuoidea</taxon>
        <taxon>Noctuidae</taxon>
        <taxon>Plusiinae</taxon>
        <taxon>Chrysodeixis</taxon>
    </lineage>
</organism>
<keyword evidence="3" id="KW-0862">Zinc</keyword>
<keyword evidence="8" id="KW-1185">Reference proteome</keyword>
<gene>
    <name evidence="7" type="ORF">CINC_LOCUS8800</name>
</gene>
<dbReference type="InterPro" id="IPR036236">
    <property type="entry name" value="Znf_C2H2_sf"/>
</dbReference>
<dbReference type="GO" id="GO:0003677">
    <property type="term" value="F:DNA binding"/>
    <property type="evidence" value="ECO:0007669"/>
    <property type="project" value="InterPro"/>
</dbReference>
<sequence>MHFRNRRSALTVRTYGQEVPSVEHCFQPNLRALVCIRNKNQLNCLSKICWTIRPATKISDYFVLHYWQHRSLTAESSRVMERDSSKSTNLIWSCFTKKDSTIATCNACQKDYSYRFSTSNLRKHWREMHMKNRCDNSDSEFEDISSSKPSPTWKYFEVLDSDKFVATCKLCDREVPYETVSDLTSHIRDHDVVPIDSDVEDEYDKRNQNKKVSVAWQFFEVTDRRTKLAKCLICQKQFSYHSSVSNLIKHVRRSHPSYKINSAIDEVNTKTVMISADGQLYEVDNNKHDQEETEDEKDPMEMHTIYLEDLEDPPNSSNTNIKPIKTNFQNNNLKMSPVKRRRIQKEQLHTSNRSRNTRFLSNRSSTCSDDDIRERKPQKSESLNYFGKYIVSLLSDLPKHVSEQLQGDIINQIITKKVDLHTTVEVSSKNSEKVNTLEQSLVNNKVTVAMANAGIESDTNEVTVEAVSNDIVADEDPEESLKLSNVWSYFEQESDQQACCVVCRADVSNEYDELKSHLQERHPKLLLQIMQDNEQNSDADVSNAEDTETYTEIVYLEQDPQVETSEARKSVKNVQKFAPKSPKKRQRFDSDDDVPIKKKKEETDELSAFLQYISVLLKKLSPDAFSKVQIDIINTILKANAVPETRNLKAESSGTNSGTNVISVSDLTPISNLGHNYTITVAAKPNDMDNVSLN</sequence>
<feature type="region of interest" description="Disordered" evidence="5">
    <location>
        <begin position="564"/>
        <end position="596"/>
    </location>
</feature>
<dbReference type="EMBL" id="LR824031">
    <property type="protein sequence ID" value="CAD0206508.1"/>
    <property type="molecule type" value="Genomic_DNA"/>
</dbReference>
<dbReference type="Gene3D" id="3.30.160.60">
    <property type="entry name" value="Classic Zinc Finger"/>
    <property type="match status" value="1"/>
</dbReference>
<evidence type="ECO:0000259" key="6">
    <source>
        <dbReference type="PROSITE" id="PS50808"/>
    </source>
</evidence>
<name>A0A9N8L644_CHRIL</name>
<evidence type="ECO:0000313" key="8">
    <source>
        <dbReference type="Proteomes" id="UP001154114"/>
    </source>
</evidence>
<proteinExistence type="predicted"/>
<dbReference type="Pfam" id="PF02892">
    <property type="entry name" value="zf-BED"/>
    <property type="match status" value="4"/>
</dbReference>
<reference evidence="7" key="1">
    <citation type="submission" date="2021-12" db="EMBL/GenBank/DDBJ databases">
        <authorList>
            <person name="King R."/>
        </authorList>
    </citation>
    <scope>NUCLEOTIDE SEQUENCE</scope>
</reference>
<dbReference type="OrthoDB" id="1607513at2759"/>
<keyword evidence="1" id="KW-0479">Metal-binding</keyword>
<dbReference type="SUPFAM" id="SSF57667">
    <property type="entry name" value="beta-beta-alpha zinc fingers"/>
    <property type="match status" value="2"/>
</dbReference>
<evidence type="ECO:0000256" key="3">
    <source>
        <dbReference type="ARBA" id="ARBA00022833"/>
    </source>
</evidence>
<keyword evidence="2 4" id="KW-0863">Zinc-finger</keyword>
<dbReference type="SMART" id="SM00614">
    <property type="entry name" value="ZnF_BED"/>
    <property type="match status" value="4"/>
</dbReference>
<dbReference type="PROSITE" id="PS50808">
    <property type="entry name" value="ZF_BED"/>
    <property type="match status" value="1"/>
</dbReference>
<dbReference type="Proteomes" id="UP001154114">
    <property type="component" value="Chromosome 28"/>
</dbReference>
<dbReference type="InterPro" id="IPR003656">
    <property type="entry name" value="Znf_BED"/>
</dbReference>
<accession>A0A9N8L644</accession>
<evidence type="ECO:0000256" key="2">
    <source>
        <dbReference type="ARBA" id="ARBA00022771"/>
    </source>
</evidence>
<dbReference type="SMART" id="SM00355">
    <property type="entry name" value="ZnF_C2H2"/>
    <property type="match status" value="4"/>
</dbReference>
<evidence type="ECO:0000256" key="4">
    <source>
        <dbReference type="PROSITE-ProRule" id="PRU00027"/>
    </source>
</evidence>
<dbReference type="GO" id="GO:0008270">
    <property type="term" value="F:zinc ion binding"/>
    <property type="evidence" value="ECO:0007669"/>
    <property type="project" value="UniProtKB-KW"/>
</dbReference>